<comment type="caution">
    <text evidence="7">The sequence shown here is derived from an EMBL/GenBank/DDBJ whole genome shotgun (WGS) entry which is preliminary data.</text>
</comment>
<proteinExistence type="predicted"/>
<evidence type="ECO:0000313" key="7">
    <source>
        <dbReference type="EMBL" id="MCQ8239678.1"/>
    </source>
</evidence>
<evidence type="ECO:0000256" key="4">
    <source>
        <dbReference type="ARBA" id="ARBA00022989"/>
    </source>
</evidence>
<keyword evidence="2" id="KW-1003">Cell membrane</keyword>
<evidence type="ECO:0000256" key="6">
    <source>
        <dbReference type="SAM" id="Phobius"/>
    </source>
</evidence>
<keyword evidence="4 6" id="KW-1133">Transmembrane helix</keyword>
<dbReference type="EMBL" id="JAMZEJ010000001">
    <property type="protein sequence ID" value="MCQ8239678.1"/>
    <property type="molecule type" value="Genomic_DNA"/>
</dbReference>
<dbReference type="InterPro" id="IPR001123">
    <property type="entry name" value="LeuE-type"/>
</dbReference>
<sequence>MPGPVSDPAFSLLPLLAFAFSSSVTPGPNNIMMLSAAASHGLRRSLPQLAGVAIGFGLMVALVACGLGLPLAHDRSLQRVLQWVGAVWMAWLAWKIASAPVRGPARTAPLLSFRGACAFQWVNPKGWFMAIAATATFLPPGGDALLFGPLLGLVFTLVSLPCVGAWALLGAAGARLLDHPVRLRVFNVAMAALLLLTVVVMLFE</sequence>
<evidence type="ECO:0000313" key="8">
    <source>
        <dbReference type="Proteomes" id="UP001524547"/>
    </source>
</evidence>
<comment type="subcellular location">
    <subcellularLocation>
        <location evidence="1">Cell membrane</location>
        <topology evidence="1">Multi-pass membrane protein</topology>
    </subcellularLocation>
</comment>
<evidence type="ECO:0000256" key="3">
    <source>
        <dbReference type="ARBA" id="ARBA00022692"/>
    </source>
</evidence>
<evidence type="ECO:0000256" key="1">
    <source>
        <dbReference type="ARBA" id="ARBA00004651"/>
    </source>
</evidence>
<feature type="transmembrane region" description="Helical" evidence="6">
    <location>
        <begin position="48"/>
        <end position="68"/>
    </location>
</feature>
<accession>A0ABT1VTL2</accession>
<name>A0ABT1VTL2_9PROT</name>
<dbReference type="PANTHER" id="PTHR30086:SF20">
    <property type="entry name" value="ARGININE EXPORTER PROTEIN ARGO-RELATED"/>
    <property type="match status" value="1"/>
</dbReference>
<gene>
    <name evidence="7" type="ORF">NFI88_02335</name>
</gene>
<evidence type="ECO:0000256" key="5">
    <source>
        <dbReference type="ARBA" id="ARBA00023136"/>
    </source>
</evidence>
<evidence type="ECO:0000256" key="2">
    <source>
        <dbReference type="ARBA" id="ARBA00022475"/>
    </source>
</evidence>
<reference evidence="7 8" key="1">
    <citation type="submission" date="2022-06" db="EMBL/GenBank/DDBJ databases">
        <title>Rhizosaccharibacter gen. nov. sp. nov. KSS12, endophytic bacteria isolated from sugarcane.</title>
        <authorList>
            <person name="Pitiwittayakul N."/>
        </authorList>
    </citation>
    <scope>NUCLEOTIDE SEQUENCE [LARGE SCALE GENOMIC DNA]</scope>
    <source>
        <strain evidence="7 8">KSS12</strain>
    </source>
</reference>
<dbReference type="Proteomes" id="UP001524547">
    <property type="component" value="Unassembled WGS sequence"/>
</dbReference>
<keyword evidence="5 6" id="KW-0472">Membrane</keyword>
<feature type="transmembrane region" description="Helical" evidence="6">
    <location>
        <begin position="146"/>
        <end position="169"/>
    </location>
</feature>
<feature type="transmembrane region" description="Helical" evidence="6">
    <location>
        <begin position="181"/>
        <end position="203"/>
    </location>
</feature>
<keyword evidence="8" id="KW-1185">Reference proteome</keyword>
<dbReference type="Pfam" id="PF01810">
    <property type="entry name" value="LysE"/>
    <property type="match status" value="1"/>
</dbReference>
<keyword evidence="3 6" id="KW-0812">Transmembrane</keyword>
<organism evidence="7 8">
    <name type="scientific">Rhizosaccharibacter radicis</name>
    <dbReference type="NCBI Taxonomy" id="2782605"/>
    <lineage>
        <taxon>Bacteria</taxon>
        <taxon>Pseudomonadati</taxon>
        <taxon>Pseudomonadota</taxon>
        <taxon>Alphaproteobacteria</taxon>
        <taxon>Acetobacterales</taxon>
        <taxon>Acetobacteraceae</taxon>
        <taxon>Rhizosaccharibacter</taxon>
    </lineage>
</organism>
<protein>
    <submittedName>
        <fullName evidence="7">LysE family translocator</fullName>
    </submittedName>
</protein>
<dbReference type="PANTHER" id="PTHR30086">
    <property type="entry name" value="ARGININE EXPORTER PROTEIN ARGO"/>
    <property type="match status" value="1"/>
</dbReference>
<dbReference type="RefSeq" id="WP_422918410.1">
    <property type="nucleotide sequence ID" value="NZ_JAMZEJ010000001.1"/>
</dbReference>